<dbReference type="HOGENOM" id="CLU_009583_2_4_0"/>
<sequence>MPISKRKLLLITDLYPNKFNPVNGVFVQQQAIELSRYYQVQVVAACDKNPYLVYEHHQDGFPVKLICYPYWQKYFLTSLITYRILALPAIKRCYKRFQPDLIHIHDYRHIPELFWLKPWLNKLSVPKYLTLHNIRTHPERLKNNPRIGFYRWALKKTLTGWDHIFTVNSKIAKWVKQYNPASKVTIIGNAISEFADVGPQLIEPYKNILLADYFHLISIGNLFTEKGFSYLIEAIYLLKKEGLQVQLIIAGDGDRRKELENQVKTKNLNEEVIFLGRIENTLLRNILPLFDLFVLASYSETFGIVFLEAMFAGLPVIGIKEEGIYGLAEDGKQALFAEPKNSKDLAAKIKLLMMKPLLREEIAKAGQRLVQEKYMLKELIKRIIAVYEQK</sequence>
<evidence type="ECO:0000313" key="4">
    <source>
        <dbReference type="Proteomes" id="UP000002019"/>
    </source>
</evidence>
<keyword evidence="4" id="KW-1185">Reference proteome</keyword>
<evidence type="ECO:0000259" key="2">
    <source>
        <dbReference type="Pfam" id="PF13439"/>
    </source>
</evidence>
<dbReference type="RefSeq" id="WP_015425268.1">
    <property type="nucleotide sequence ID" value="NC_020449.1"/>
</dbReference>
<organism evidence="3 4">
    <name type="scientific">Cloacimonas acidaminovorans (strain Evry)</name>
    <dbReference type="NCBI Taxonomy" id="459349"/>
    <lineage>
        <taxon>Bacteria</taxon>
        <taxon>Pseudomonadati</taxon>
        <taxon>Candidatus Cloacimonadota</taxon>
        <taxon>Candidatus Cloacimonadia</taxon>
        <taxon>Candidatus Cloacimonadales</taxon>
        <taxon>Candidatus Cloacimonadaceae</taxon>
        <taxon>Candidatus Cloacimonas</taxon>
    </lineage>
</organism>
<accession>B0VFW8</accession>
<evidence type="ECO:0000313" key="3">
    <source>
        <dbReference type="EMBL" id="CAO81410.1"/>
    </source>
</evidence>
<dbReference type="InterPro" id="IPR050194">
    <property type="entry name" value="Glycosyltransferase_grp1"/>
</dbReference>
<dbReference type="KEGG" id="caci:CLOAM1571"/>
<proteinExistence type="predicted"/>
<dbReference type="PANTHER" id="PTHR45947">
    <property type="entry name" value="SULFOQUINOVOSYL TRANSFERASE SQD2"/>
    <property type="match status" value="1"/>
</dbReference>
<reference evidence="3 4" key="1">
    <citation type="journal article" date="2008" name="J. Bacteriol.">
        <title>'Candidatus Cloacamonas acidaminovorans': genome sequence reconstruction provides a first glimpse of a new bacterial division.</title>
        <authorList>
            <person name="Pelletier E."/>
            <person name="Kreimeyer A."/>
            <person name="Bocs S."/>
            <person name="Rouy Z."/>
            <person name="Gyapay G."/>
            <person name="Chouari R."/>
            <person name="Riviere D."/>
            <person name="Ganesan A."/>
            <person name="Daegelen P."/>
            <person name="Sghir A."/>
            <person name="Cohen G.N."/>
            <person name="Medigue C."/>
            <person name="Weissenbach J."/>
            <person name="Le Paslier D."/>
        </authorList>
    </citation>
    <scope>NUCLEOTIDE SEQUENCE [LARGE SCALE GENOMIC DNA]</scope>
    <source>
        <strain evidence="4">Evry</strain>
    </source>
</reference>
<dbReference type="OrthoDB" id="9795068at2"/>
<evidence type="ECO:0000259" key="1">
    <source>
        <dbReference type="Pfam" id="PF00534"/>
    </source>
</evidence>
<dbReference type="Pfam" id="PF00534">
    <property type="entry name" value="Glycos_transf_1"/>
    <property type="match status" value="1"/>
</dbReference>
<dbReference type="PANTHER" id="PTHR45947:SF3">
    <property type="entry name" value="SULFOQUINOVOSYL TRANSFERASE SQD2"/>
    <property type="match status" value="1"/>
</dbReference>
<dbReference type="eggNOG" id="COG0297">
    <property type="taxonomic scope" value="Bacteria"/>
</dbReference>
<name>B0VFW8_CLOAI</name>
<dbReference type="EMBL" id="CU466930">
    <property type="protein sequence ID" value="CAO81410.1"/>
    <property type="molecule type" value="Genomic_DNA"/>
</dbReference>
<dbReference type="Pfam" id="PF13439">
    <property type="entry name" value="Glyco_transf_4"/>
    <property type="match status" value="1"/>
</dbReference>
<dbReference type="AlphaFoldDB" id="B0VFW8"/>
<dbReference type="InterPro" id="IPR028098">
    <property type="entry name" value="Glyco_trans_4-like_N"/>
</dbReference>
<feature type="domain" description="Glycosyl transferase family 1" evidence="1">
    <location>
        <begin position="213"/>
        <end position="367"/>
    </location>
</feature>
<dbReference type="GO" id="GO:0016757">
    <property type="term" value="F:glycosyltransferase activity"/>
    <property type="evidence" value="ECO:0007669"/>
    <property type="project" value="InterPro"/>
</dbReference>
<dbReference type="Proteomes" id="UP000002019">
    <property type="component" value="Chromosome"/>
</dbReference>
<dbReference type="InterPro" id="IPR001296">
    <property type="entry name" value="Glyco_trans_1"/>
</dbReference>
<gene>
    <name evidence="3" type="ordered locus">CLOAM1571</name>
</gene>
<dbReference type="Gene3D" id="3.40.50.2000">
    <property type="entry name" value="Glycogen Phosphorylase B"/>
    <property type="match status" value="2"/>
</dbReference>
<dbReference type="eggNOG" id="COG0438">
    <property type="taxonomic scope" value="Bacteria"/>
</dbReference>
<protein>
    <submittedName>
        <fullName evidence="3">Glycosyltansferase</fullName>
    </submittedName>
</protein>
<feature type="domain" description="Glycosyltransferase subfamily 4-like N-terminal" evidence="2">
    <location>
        <begin position="27"/>
        <end position="191"/>
    </location>
</feature>
<dbReference type="STRING" id="459349.CLOAM1571"/>
<dbReference type="SUPFAM" id="SSF53756">
    <property type="entry name" value="UDP-Glycosyltransferase/glycogen phosphorylase"/>
    <property type="match status" value="1"/>
</dbReference>
<dbReference type="CAZy" id="GT4">
    <property type="family name" value="Glycosyltransferase Family 4"/>
</dbReference>